<dbReference type="EMBL" id="PEWA01000010">
    <property type="protein sequence ID" value="PIU73737.1"/>
    <property type="molecule type" value="Genomic_DNA"/>
</dbReference>
<feature type="transmembrane region" description="Helical" evidence="1">
    <location>
        <begin position="21"/>
        <end position="45"/>
    </location>
</feature>
<keyword evidence="1" id="KW-0812">Transmembrane</keyword>
<keyword evidence="1" id="KW-1133">Transmembrane helix</keyword>
<gene>
    <name evidence="2" type="ORF">COS78_00720</name>
</gene>
<evidence type="ECO:0000313" key="2">
    <source>
        <dbReference type="EMBL" id="PIU73737.1"/>
    </source>
</evidence>
<protein>
    <submittedName>
        <fullName evidence="2">Uncharacterized protein</fullName>
    </submittedName>
</protein>
<keyword evidence="1" id="KW-0472">Membrane</keyword>
<evidence type="ECO:0000313" key="3">
    <source>
        <dbReference type="Proteomes" id="UP000231407"/>
    </source>
</evidence>
<organism evidence="2 3">
    <name type="scientific">Candidatus Shapirobacteria bacterium CG06_land_8_20_14_3_00_40_12</name>
    <dbReference type="NCBI Taxonomy" id="1974881"/>
    <lineage>
        <taxon>Bacteria</taxon>
        <taxon>Candidatus Shapironibacteriota</taxon>
    </lineage>
</organism>
<proteinExistence type="predicted"/>
<dbReference type="Proteomes" id="UP000231407">
    <property type="component" value="Unassembled WGS sequence"/>
</dbReference>
<name>A0A2M7AT01_9BACT</name>
<sequence>MLLLNYQLKIYPNKLKPKSTAKILATLKGPFGLVTIAAAVIVVGAKLIDTKTTSITISNFGCRPIPPLTEKAVSLPGLKLPDSTIASGGSDTLSIPTLPLSVSLSPGSVTLSSIGLNRQFSIPLEYKDVVFDGQSLMNHQTDLNLGKSKTHRLELRCQ</sequence>
<evidence type="ECO:0000256" key="1">
    <source>
        <dbReference type="SAM" id="Phobius"/>
    </source>
</evidence>
<comment type="caution">
    <text evidence="2">The sequence shown here is derived from an EMBL/GenBank/DDBJ whole genome shotgun (WGS) entry which is preliminary data.</text>
</comment>
<accession>A0A2M7AT01</accession>
<reference evidence="3" key="1">
    <citation type="submission" date="2017-09" db="EMBL/GenBank/DDBJ databases">
        <title>Depth-based differentiation of microbial function through sediment-hosted aquifers and enrichment of novel symbionts in the deep terrestrial subsurface.</title>
        <authorList>
            <person name="Probst A.J."/>
            <person name="Ladd B."/>
            <person name="Jarett J.K."/>
            <person name="Geller-Mcgrath D.E."/>
            <person name="Sieber C.M.K."/>
            <person name="Emerson J.B."/>
            <person name="Anantharaman K."/>
            <person name="Thomas B.C."/>
            <person name="Malmstrom R."/>
            <person name="Stieglmeier M."/>
            <person name="Klingl A."/>
            <person name="Woyke T."/>
            <person name="Ryan C.M."/>
            <person name="Banfield J.F."/>
        </authorList>
    </citation>
    <scope>NUCLEOTIDE SEQUENCE [LARGE SCALE GENOMIC DNA]</scope>
</reference>
<dbReference type="AlphaFoldDB" id="A0A2M7AT01"/>